<name>A0AC34Q0S4_9BILA</name>
<dbReference type="Proteomes" id="UP000887576">
    <property type="component" value="Unplaced"/>
</dbReference>
<organism evidence="1 2">
    <name type="scientific">Panagrolaimus sp. JU765</name>
    <dbReference type="NCBI Taxonomy" id="591449"/>
    <lineage>
        <taxon>Eukaryota</taxon>
        <taxon>Metazoa</taxon>
        <taxon>Ecdysozoa</taxon>
        <taxon>Nematoda</taxon>
        <taxon>Chromadorea</taxon>
        <taxon>Rhabditida</taxon>
        <taxon>Tylenchina</taxon>
        <taxon>Panagrolaimomorpha</taxon>
        <taxon>Panagrolaimoidea</taxon>
        <taxon>Panagrolaimidae</taxon>
        <taxon>Panagrolaimus</taxon>
    </lineage>
</organism>
<proteinExistence type="predicted"/>
<evidence type="ECO:0000313" key="1">
    <source>
        <dbReference type="Proteomes" id="UP000887576"/>
    </source>
</evidence>
<accession>A0AC34Q0S4</accession>
<sequence>MARISDLLVSSGHNVTFFQTIFDAEGHPSYETLAQKVIVHHPTGVDPNFIYNFDYRNEKMFQRKEQLYFTKTTPNLLKLSLEQCRGLIGDSITTNLRNEQFDLIIFEQIDLCSGLWLQYLEVDKMIATSSYGTAPIMEYVSGLNPNPSFVPCKFLFFVGFLGRRISDCPDVGFPT</sequence>
<dbReference type="WBParaSite" id="JU765_v2.g11864.t1">
    <property type="protein sequence ID" value="JU765_v2.g11864.t1"/>
    <property type="gene ID" value="JU765_v2.g11864"/>
</dbReference>
<evidence type="ECO:0000313" key="2">
    <source>
        <dbReference type="WBParaSite" id="JU765_v2.g11864.t1"/>
    </source>
</evidence>
<protein>
    <submittedName>
        <fullName evidence="2">Glucuronosyltransferase</fullName>
    </submittedName>
</protein>
<reference evidence="2" key="1">
    <citation type="submission" date="2022-11" db="UniProtKB">
        <authorList>
            <consortium name="WormBaseParasite"/>
        </authorList>
    </citation>
    <scope>IDENTIFICATION</scope>
</reference>